<organism evidence="2 3">
    <name type="scientific">Burkholderia cenocepacia</name>
    <dbReference type="NCBI Taxonomy" id="95486"/>
    <lineage>
        <taxon>Bacteria</taxon>
        <taxon>Pseudomonadati</taxon>
        <taxon>Pseudomonadota</taxon>
        <taxon>Betaproteobacteria</taxon>
        <taxon>Burkholderiales</taxon>
        <taxon>Burkholderiaceae</taxon>
        <taxon>Burkholderia</taxon>
        <taxon>Burkholderia cepacia complex</taxon>
    </lineage>
</organism>
<keyword evidence="1" id="KW-0732">Signal</keyword>
<dbReference type="Proteomes" id="UP000191686">
    <property type="component" value="Unassembled WGS sequence"/>
</dbReference>
<sequence>MIRFATTAVLAAACGGGYVVAAHAQEDVTLYAVHDRAIFDGKFGKVARAQAALDGVAHGCGAPGLKADGVFGAGSAGVVKVVAACPPLKKKLPDGSPAFKGELTLELWKQLLPDVPPPSADERAQSLVLTYEATDYDHLEWNFCQSKPLWSSAHPEKTCFSNDRSSFVTWGPRGATAGGGREVQWIVARVDASAPALVDQAFGSEASALRKLVHLNGESARRFLCSVFADDQRRAVWTNGFARFGSFAAVRMAYQQHYASPVSDASKMRSFFQLYRTLGVAPTEVDYGFFLDRSTQSSPPDDSGVSAMKIRKLLSSKGLPHTPPNVRRAFSQLFPTSNVNDDRLGRDVAFFVDAISESGLTKKEARAWNRKWRLRASDVGLSDARPAPSLSTVPSIDSPGFSEILHPLPSCPESVMHPVRPPKPAA</sequence>
<reference evidence="2 3" key="2">
    <citation type="journal article" date="2017" name="Front. Microbiol.">
        <title>Genomics Reveals a Unique Clone of Burkholderia cenocepacia Harboring an Actively Excising Novel Genomic Island.</title>
        <authorList>
            <person name="Patil P.P."/>
            <person name="Mali S."/>
            <person name="Midha S."/>
            <person name="Gautam V."/>
            <person name="Dash L."/>
            <person name="Kumar S."/>
            <person name="Shastri J."/>
            <person name="Singhal L."/>
            <person name="Patil P.B."/>
        </authorList>
    </citation>
    <scope>NUCLEOTIDE SEQUENCE [LARGE SCALE GENOMIC DNA]</scope>
    <source>
        <strain evidence="2 3">BC-19</strain>
    </source>
</reference>
<evidence type="ECO:0000313" key="3">
    <source>
        <dbReference type="Proteomes" id="UP000191686"/>
    </source>
</evidence>
<evidence type="ECO:0000256" key="1">
    <source>
        <dbReference type="SAM" id="SignalP"/>
    </source>
</evidence>
<feature type="chain" id="PRO_5044754906" evidence="1">
    <location>
        <begin position="25"/>
        <end position="426"/>
    </location>
</feature>
<dbReference type="AlphaFoldDB" id="A0ABD4UPD0"/>
<dbReference type="EMBL" id="JYMX02000040">
    <property type="protein sequence ID" value="MCW3716211.1"/>
    <property type="molecule type" value="Genomic_DNA"/>
</dbReference>
<protein>
    <submittedName>
        <fullName evidence="2">Uncharacterized protein</fullName>
    </submittedName>
</protein>
<name>A0ABD4UPD0_9BURK</name>
<feature type="signal peptide" evidence="1">
    <location>
        <begin position="1"/>
        <end position="24"/>
    </location>
</feature>
<comment type="caution">
    <text evidence="2">The sequence shown here is derived from an EMBL/GenBank/DDBJ whole genome shotgun (WGS) entry which is preliminary data.</text>
</comment>
<dbReference type="RefSeq" id="WP_077216372.1">
    <property type="nucleotide sequence ID" value="NZ_CAJPHH010000035.1"/>
</dbReference>
<accession>A0ABD4UPD0</accession>
<proteinExistence type="predicted"/>
<evidence type="ECO:0000313" key="2">
    <source>
        <dbReference type="EMBL" id="MCW3716211.1"/>
    </source>
</evidence>
<gene>
    <name evidence="2" type="ORF">UE95_033485</name>
</gene>
<reference evidence="2 3" key="1">
    <citation type="journal article" date="2017" name="Front. Microbiol.">
        <title>Genomics reveals a unique clone of Burkholderia cenocepacia harbouring an actively excising novel genomic island.</title>
        <authorList>
            <person name="Patil P."/>
            <person name="Mali S."/>
            <person name="Midha S."/>
            <person name="Gautam V."/>
            <person name="Dash L."/>
            <person name="Kumar S."/>
            <person name="Shastri J."/>
            <person name="Singhal L."/>
            <person name="Patil P.B."/>
        </authorList>
    </citation>
    <scope>NUCLEOTIDE SEQUENCE [LARGE SCALE GENOMIC DNA]</scope>
    <source>
        <strain evidence="2 3">BC-19</strain>
    </source>
</reference>